<accession>A0ABW7N6U2</accession>
<dbReference type="PROSITE" id="PS51007">
    <property type="entry name" value="CYTC"/>
    <property type="match status" value="1"/>
</dbReference>
<protein>
    <submittedName>
        <fullName evidence="10">Cytochrome c3 family protein</fullName>
    </submittedName>
</protein>
<keyword evidence="7" id="KW-0472">Membrane</keyword>
<feature type="chain" id="PRO_5045459553" evidence="8">
    <location>
        <begin position="27"/>
        <end position="429"/>
    </location>
</feature>
<dbReference type="SUPFAM" id="SSF46626">
    <property type="entry name" value="Cytochrome c"/>
    <property type="match status" value="1"/>
</dbReference>
<keyword evidence="3 6" id="KW-0479">Metal-binding</keyword>
<dbReference type="InterPro" id="IPR036909">
    <property type="entry name" value="Cyt_c-like_dom_sf"/>
</dbReference>
<feature type="transmembrane region" description="Helical" evidence="7">
    <location>
        <begin position="164"/>
        <end position="190"/>
    </location>
</feature>
<dbReference type="Pfam" id="PF02085">
    <property type="entry name" value="Cytochrom_CIII"/>
    <property type="match status" value="2"/>
</dbReference>
<keyword evidence="8" id="KW-0732">Signal</keyword>
<gene>
    <name evidence="10" type="ORF">ACHKAR_03140</name>
</gene>
<evidence type="ECO:0000256" key="5">
    <source>
        <dbReference type="ARBA" id="ARBA00023004"/>
    </source>
</evidence>
<dbReference type="InterPro" id="IPR036280">
    <property type="entry name" value="Multihaem_cyt_sf"/>
</dbReference>
<dbReference type="EMBL" id="JBIPKE010000011">
    <property type="protein sequence ID" value="MFH6982414.1"/>
    <property type="molecule type" value="Genomic_DNA"/>
</dbReference>
<feature type="domain" description="Cytochrome c" evidence="9">
    <location>
        <begin position="43"/>
        <end position="134"/>
    </location>
</feature>
<dbReference type="SUPFAM" id="SSF48695">
    <property type="entry name" value="Multiheme cytochromes"/>
    <property type="match status" value="1"/>
</dbReference>
<dbReference type="CDD" id="cd08168">
    <property type="entry name" value="Cytochrom_C3"/>
    <property type="match status" value="1"/>
</dbReference>
<feature type="transmembrane region" description="Helical" evidence="7">
    <location>
        <begin position="217"/>
        <end position="236"/>
    </location>
</feature>
<evidence type="ECO:0000259" key="9">
    <source>
        <dbReference type="PROSITE" id="PS51007"/>
    </source>
</evidence>
<keyword evidence="5 6" id="KW-0408">Iron</keyword>
<feature type="signal peptide" evidence="8">
    <location>
        <begin position="1"/>
        <end position="26"/>
    </location>
</feature>
<comment type="caution">
    <text evidence="10">The sequence shown here is derived from an EMBL/GenBank/DDBJ whole genome shotgun (WGS) entry which is preliminary data.</text>
</comment>
<keyword evidence="7" id="KW-0812">Transmembrane</keyword>
<evidence type="ECO:0000256" key="3">
    <source>
        <dbReference type="ARBA" id="ARBA00022723"/>
    </source>
</evidence>
<proteinExistence type="predicted"/>
<sequence>MSKATRFVLISLTYTFFLLLSFGALAQDAAGGGDADGIPTDEALASAGASIFKANCTQCHAINEVVIGPALKDVHERRSKEWLTSWIKNSQKLIQSGDEYAVEIWQQYNKTAMPAYPFSDEEITSLLSYIKVESNKEPAPVATAESGSTDQVVAGQGDSVSSGYLTAILVVLVVVLVLILIVLGLMVSVLTKYLKDQKELDAEDVEVVNQKTDIQKVLTSDFVIGSVIFIFVALLLKTAIDGAFTIGVQQGYQPNQPIAFSHQIHAGQFEIDCNYCHTGVRKSKAANIPSANICMNCHTAIKTESPEIQKIYAAIDYDPSTGEYGENTKPIEWVRVHNLPDLAYFNHSQHVEVGGLECQTCHGPVEEMDVVYQYSTLTMGWCINCHRETEVNTKDNEYYTKLVELHAEHSKEPLKVEDIGGLECSKCHY</sequence>
<evidence type="ECO:0000313" key="10">
    <source>
        <dbReference type="EMBL" id="MFH6982414.1"/>
    </source>
</evidence>
<evidence type="ECO:0000256" key="4">
    <source>
        <dbReference type="ARBA" id="ARBA00022982"/>
    </source>
</evidence>
<dbReference type="InterPro" id="IPR009056">
    <property type="entry name" value="Cyt_c-like_dom"/>
</dbReference>
<dbReference type="PANTHER" id="PTHR39425">
    <property type="entry name" value="LIPOPROTEIN CYTOCHROME C"/>
    <property type="match status" value="1"/>
</dbReference>
<evidence type="ECO:0000256" key="7">
    <source>
        <dbReference type="SAM" id="Phobius"/>
    </source>
</evidence>
<evidence type="ECO:0000313" key="11">
    <source>
        <dbReference type="Proteomes" id="UP001610063"/>
    </source>
</evidence>
<name>A0ABW7N6U2_9BACT</name>
<evidence type="ECO:0000256" key="8">
    <source>
        <dbReference type="SAM" id="SignalP"/>
    </source>
</evidence>
<reference evidence="10 11" key="1">
    <citation type="journal article" date="2013" name="Int. J. Syst. Evol. Microbiol.">
        <title>Marinoscillum luteum sp. nov., isolated from marine sediment.</title>
        <authorList>
            <person name="Cha I.T."/>
            <person name="Park S.J."/>
            <person name="Kim S.J."/>
            <person name="Kim J.G."/>
            <person name="Jung M.Y."/>
            <person name="Shin K.S."/>
            <person name="Kwon K.K."/>
            <person name="Yang S.H."/>
            <person name="Seo Y.S."/>
            <person name="Rhee S.K."/>
        </authorList>
    </citation>
    <scope>NUCLEOTIDE SEQUENCE [LARGE SCALE GENOMIC DNA]</scope>
    <source>
        <strain evidence="10 11">KCTC 23939</strain>
    </source>
</reference>
<dbReference type="Gene3D" id="1.10.760.10">
    <property type="entry name" value="Cytochrome c-like domain"/>
    <property type="match status" value="1"/>
</dbReference>
<dbReference type="InterPro" id="IPR020942">
    <property type="entry name" value="Cyt_c_III_dom"/>
</dbReference>
<keyword evidence="7" id="KW-1133">Transmembrane helix</keyword>
<keyword evidence="11" id="KW-1185">Reference proteome</keyword>
<evidence type="ECO:0000256" key="6">
    <source>
        <dbReference type="PROSITE-ProRule" id="PRU00433"/>
    </source>
</evidence>
<dbReference type="PANTHER" id="PTHR39425:SF1">
    <property type="entry name" value="CYTOCHROME C7-LIKE DOMAIN-CONTAINING PROTEIN"/>
    <property type="match status" value="1"/>
</dbReference>
<dbReference type="RefSeq" id="WP_395416130.1">
    <property type="nucleotide sequence ID" value="NZ_JBIPKE010000011.1"/>
</dbReference>
<keyword evidence="2 6" id="KW-0349">Heme</keyword>
<evidence type="ECO:0000256" key="1">
    <source>
        <dbReference type="ARBA" id="ARBA00022448"/>
    </source>
</evidence>
<dbReference type="Pfam" id="PF00034">
    <property type="entry name" value="Cytochrom_C"/>
    <property type="match status" value="1"/>
</dbReference>
<evidence type="ECO:0000256" key="2">
    <source>
        <dbReference type="ARBA" id="ARBA00022617"/>
    </source>
</evidence>
<organism evidence="10 11">
    <name type="scientific">Marinoscillum luteum</name>
    <dbReference type="NCBI Taxonomy" id="861051"/>
    <lineage>
        <taxon>Bacteria</taxon>
        <taxon>Pseudomonadati</taxon>
        <taxon>Bacteroidota</taxon>
        <taxon>Cytophagia</taxon>
        <taxon>Cytophagales</taxon>
        <taxon>Reichenbachiellaceae</taxon>
        <taxon>Marinoscillum</taxon>
    </lineage>
</organism>
<dbReference type="Gene3D" id="3.90.10.10">
    <property type="entry name" value="Cytochrome C3"/>
    <property type="match status" value="2"/>
</dbReference>
<dbReference type="Proteomes" id="UP001610063">
    <property type="component" value="Unassembled WGS sequence"/>
</dbReference>
<keyword evidence="4" id="KW-0249">Electron transport</keyword>
<keyword evidence="1" id="KW-0813">Transport</keyword>